<dbReference type="InterPro" id="IPR018376">
    <property type="entry name" value="Enoyl-CoA_hyd/isom_CS"/>
</dbReference>
<dbReference type="EMBL" id="FNTH01000001">
    <property type="protein sequence ID" value="SEC66407.1"/>
    <property type="molecule type" value="Genomic_DNA"/>
</dbReference>
<evidence type="ECO:0000256" key="1">
    <source>
        <dbReference type="ARBA" id="ARBA00005254"/>
    </source>
</evidence>
<gene>
    <name evidence="5" type="ORF">SAMN05444164_2410</name>
</gene>
<dbReference type="RefSeq" id="WP_092115680.1">
    <property type="nucleotide sequence ID" value="NZ_FNTH01000001.1"/>
</dbReference>
<evidence type="ECO:0000313" key="6">
    <source>
        <dbReference type="Proteomes" id="UP000198992"/>
    </source>
</evidence>
<dbReference type="Gene3D" id="1.10.12.10">
    <property type="entry name" value="Lyase 2-enoyl-coa Hydratase, Chain A, domain 2"/>
    <property type="match status" value="1"/>
</dbReference>
<keyword evidence="3" id="KW-0456">Lyase</keyword>
<dbReference type="OrthoDB" id="9810797at2"/>
<organism evidence="5 6">
    <name type="scientific">Bradyrhizobium erythrophlei</name>
    <dbReference type="NCBI Taxonomy" id="1437360"/>
    <lineage>
        <taxon>Bacteria</taxon>
        <taxon>Pseudomonadati</taxon>
        <taxon>Pseudomonadota</taxon>
        <taxon>Alphaproteobacteria</taxon>
        <taxon>Hyphomicrobiales</taxon>
        <taxon>Nitrobacteraceae</taxon>
        <taxon>Bradyrhizobium</taxon>
    </lineage>
</organism>
<protein>
    <submittedName>
        <fullName evidence="5">Short chain enoyl-CoA hydratase</fullName>
    </submittedName>
</protein>
<dbReference type="GO" id="GO:0016829">
    <property type="term" value="F:lyase activity"/>
    <property type="evidence" value="ECO:0007669"/>
    <property type="project" value="UniProtKB-KW"/>
</dbReference>
<reference evidence="5 6" key="1">
    <citation type="submission" date="2016-10" db="EMBL/GenBank/DDBJ databases">
        <authorList>
            <person name="de Groot N.N."/>
        </authorList>
    </citation>
    <scope>NUCLEOTIDE SEQUENCE [LARGE SCALE GENOMIC DNA]</scope>
    <source>
        <strain evidence="5 6">MT12</strain>
    </source>
</reference>
<dbReference type="SUPFAM" id="SSF52096">
    <property type="entry name" value="ClpP/crotonase"/>
    <property type="match status" value="1"/>
</dbReference>
<dbReference type="GO" id="GO:0006635">
    <property type="term" value="P:fatty acid beta-oxidation"/>
    <property type="evidence" value="ECO:0007669"/>
    <property type="project" value="TreeGrafter"/>
</dbReference>
<evidence type="ECO:0000256" key="4">
    <source>
        <dbReference type="RuleBase" id="RU003707"/>
    </source>
</evidence>
<evidence type="ECO:0000256" key="2">
    <source>
        <dbReference type="ARBA" id="ARBA00023098"/>
    </source>
</evidence>
<name>A0A1H4UCG0_9BRAD</name>
<sequence>MSEENPVLTEVRGPILIITLNRPEAKNAANLALSKGVAAAIDRLDADDALSVGIITGAGGTFCSGMDLKGFLKGERPSIPGRGFAGLTEAPPKKPLIAAVDGYALAGGMEIALSCDMIVANRNAKFGIPEVKRGLAAAAGGLIRMPRQMPFRVAMEFALTGEFFGAQRAYELGIINRVTDGPALDAALELAAAIGANGPLAVKASKQVIVESRLWPEDQMWKKQQEIVAPVFVSEDAREGAAAFAEKRAPNWKGK</sequence>
<dbReference type="InterPro" id="IPR001753">
    <property type="entry name" value="Enoyl-CoA_hydra/iso"/>
</dbReference>
<dbReference type="PANTHER" id="PTHR11941">
    <property type="entry name" value="ENOYL-COA HYDRATASE-RELATED"/>
    <property type="match status" value="1"/>
</dbReference>
<dbReference type="PANTHER" id="PTHR11941:SF169">
    <property type="entry name" value="(7AS)-7A-METHYL-1,5-DIOXO-2,3,5,6,7,7A-HEXAHYDRO-1H-INDENE-CARBOXYL-COA HYDROLASE"/>
    <property type="match status" value="1"/>
</dbReference>
<dbReference type="Proteomes" id="UP000198992">
    <property type="component" value="Unassembled WGS sequence"/>
</dbReference>
<dbReference type="NCBIfam" id="NF006100">
    <property type="entry name" value="PRK08252.1"/>
    <property type="match status" value="1"/>
</dbReference>
<dbReference type="InterPro" id="IPR014748">
    <property type="entry name" value="Enoyl-CoA_hydra_C"/>
</dbReference>
<dbReference type="PROSITE" id="PS00166">
    <property type="entry name" value="ENOYL_COA_HYDRATASE"/>
    <property type="match status" value="1"/>
</dbReference>
<accession>A0A1H4UCG0</accession>
<evidence type="ECO:0000256" key="3">
    <source>
        <dbReference type="ARBA" id="ARBA00023239"/>
    </source>
</evidence>
<dbReference type="CDD" id="cd06558">
    <property type="entry name" value="crotonase-like"/>
    <property type="match status" value="1"/>
</dbReference>
<proteinExistence type="inferred from homology"/>
<evidence type="ECO:0000313" key="5">
    <source>
        <dbReference type="EMBL" id="SEC66407.1"/>
    </source>
</evidence>
<dbReference type="AlphaFoldDB" id="A0A1H4UCG0"/>
<dbReference type="InterPro" id="IPR029045">
    <property type="entry name" value="ClpP/crotonase-like_dom_sf"/>
</dbReference>
<comment type="similarity">
    <text evidence="1 4">Belongs to the enoyl-CoA hydratase/isomerase family.</text>
</comment>
<dbReference type="Gene3D" id="3.90.226.10">
    <property type="entry name" value="2-enoyl-CoA Hydratase, Chain A, domain 1"/>
    <property type="match status" value="1"/>
</dbReference>
<keyword evidence="2" id="KW-0443">Lipid metabolism</keyword>
<dbReference type="Pfam" id="PF00378">
    <property type="entry name" value="ECH_1"/>
    <property type="match status" value="1"/>
</dbReference>